<gene>
    <name evidence="4" type="ORF">CTOB1V02_LOCUS11844</name>
</gene>
<dbReference type="PANTHER" id="PTHR32305">
    <property type="match status" value="1"/>
</dbReference>
<protein>
    <recommendedName>
        <fullName evidence="5">Type VI secretion system tip protein VgrG</fullName>
    </recommendedName>
</protein>
<dbReference type="SUPFAM" id="SSF69255">
    <property type="entry name" value="gp5 N-terminal domain-like"/>
    <property type="match status" value="1"/>
</dbReference>
<dbReference type="Pfam" id="PF05954">
    <property type="entry name" value="Phage_GPD"/>
    <property type="match status" value="1"/>
</dbReference>
<dbReference type="InterPro" id="IPR050708">
    <property type="entry name" value="T6SS_VgrG/RHS"/>
</dbReference>
<dbReference type="SUPFAM" id="SSF69349">
    <property type="entry name" value="Phage fibre proteins"/>
    <property type="match status" value="1"/>
</dbReference>
<evidence type="ECO:0000259" key="3">
    <source>
        <dbReference type="Pfam" id="PF22178"/>
    </source>
</evidence>
<organism evidence="4">
    <name type="scientific">Cyprideis torosa</name>
    <dbReference type="NCBI Taxonomy" id="163714"/>
    <lineage>
        <taxon>Eukaryota</taxon>
        <taxon>Metazoa</taxon>
        <taxon>Ecdysozoa</taxon>
        <taxon>Arthropoda</taxon>
        <taxon>Crustacea</taxon>
        <taxon>Oligostraca</taxon>
        <taxon>Ostracoda</taxon>
        <taxon>Podocopa</taxon>
        <taxon>Podocopida</taxon>
        <taxon>Cytherocopina</taxon>
        <taxon>Cytheroidea</taxon>
        <taxon>Cytherideidae</taxon>
        <taxon>Cyprideis</taxon>
    </lineage>
</organism>
<evidence type="ECO:0000256" key="1">
    <source>
        <dbReference type="ARBA" id="ARBA00005558"/>
    </source>
</evidence>
<dbReference type="InterPro" id="IPR006531">
    <property type="entry name" value="Gp5/Vgr_OB"/>
</dbReference>
<dbReference type="AlphaFoldDB" id="A0A7R8ZW83"/>
<accession>A0A7R8ZW83</accession>
<feature type="domain" description="Gp5/Type VI secretion system Vgr protein OB-fold" evidence="2">
    <location>
        <begin position="333"/>
        <end position="401"/>
    </location>
</feature>
<dbReference type="Gene3D" id="3.55.50.10">
    <property type="entry name" value="Baseplate protein-like domains"/>
    <property type="match status" value="1"/>
</dbReference>
<feature type="domain" description="Gp5/Type VI secretion system Vgr C-terminal trimerisation" evidence="3">
    <location>
        <begin position="420"/>
        <end position="500"/>
    </location>
</feature>
<reference evidence="4" key="1">
    <citation type="submission" date="2020-11" db="EMBL/GenBank/DDBJ databases">
        <authorList>
            <person name="Tran Van P."/>
        </authorList>
    </citation>
    <scope>NUCLEOTIDE SEQUENCE</scope>
</reference>
<dbReference type="NCBIfam" id="TIGR01646">
    <property type="entry name" value="vgr_GE"/>
    <property type="match status" value="1"/>
</dbReference>
<dbReference type="SUPFAM" id="SSF69279">
    <property type="entry name" value="Phage tail proteins"/>
    <property type="match status" value="2"/>
</dbReference>
<proteinExistence type="inferred from homology"/>
<dbReference type="Gene3D" id="4.10.220.110">
    <property type="match status" value="1"/>
</dbReference>
<comment type="similarity">
    <text evidence="1">Belongs to the VgrG protein family.</text>
</comment>
<dbReference type="InterPro" id="IPR017847">
    <property type="entry name" value="T6SS_RhsGE_Vgr_subset"/>
</dbReference>
<dbReference type="PANTHER" id="PTHR32305:SF11">
    <property type="entry name" value="TYPE VI SECRETION SYSTEM SPIKE PROTEIN VGRG3"/>
    <property type="match status" value="1"/>
</dbReference>
<dbReference type="InterPro" id="IPR037026">
    <property type="entry name" value="Vgr_OB-fold_dom_sf"/>
</dbReference>
<dbReference type="Pfam" id="PF04717">
    <property type="entry name" value="Phage_base_V"/>
    <property type="match status" value="1"/>
</dbReference>
<dbReference type="OrthoDB" id="10321493at2759"/>
<dbReference type="NCBIfam" id="TIGR03361">
    <property type="entry name" value="VI_Rhs_Vgr"/>
    <property type="match status" value="1"/>
</dbReference>
<dbReference type="InterPro" id="IPR054030">
    <property type="entry name" value="Gp5_Vgr_C"/>
</dbReference>
<dbReference type="Gene3D" id="2.40.50.230">
    <property type="entry name" value="Gp5 N-terminal domain"/>
    <property type="match status" value="1"/>
</dbReference>
<dbReference type="EMBL" id="OB667549">
    <property type="protein sequence ID" value="CAD7234026.1"/>
    <property type="molecule type" value="Genomic_DNA"/>
</dbReference>
<evidence type="ECO:0000259" key="2">
    <source>
        <dbReference type="Pfam" id="PF04717"/>
    </source>
</evidence>
<evidence type="ECO:0000313" key="4">
    <source>
        <dbReference type="EMBL" id="CAD7234026.1"/>
    </source>
</evidence>
<name>A0A7R8ZW83_9CRUS</name>
<dbReference type="InterPro" id="IPR006533">
    <property type="entry name" value="T6SS_Vgr_RhsGE"/>
</dbReference>
<dbReference type="Pfam" id="PF22178">
    <property type="entry name" value="Gp5_trimer_C"/>
    <property type="match status" value="1"/>
</dbReference>
<evidence type="ECO:0008006" key="5">
    <source>
        <dbReference type="Google" id="ProtNLM"/>
    </source>
</evidence>
<dbReference type="Gene3D" id="2.30.110.50">
    <property type="match status" value="1"/>
</dbReference>
<sequence>MDTEAVLGIYDKYQVPRFLHGVIVDIERGVEGFSRTFYTLTLRPALWRLTQSSDSRIWQHKTVPDIVKEVLEEHGINNVEWRLSQDCQPREFLTQREERHLPFIERILAEEGIFYFFEHSAAGHKLILTDAPLSTPEIAEAPLLSYNAQTGGSKRGAYISQFRLREKLRSSSYEINDYTFKNPNARMKEGRHAQEVNGLGGDYALYDYPARYKDPAKVGQKFVKTRIEAERVDATTGYGETNSIHLSAGYHMNIAEHDLPQANGSHFVLSVSHSGSQSVALEEEAGDQPTTYNASFSTMPGRLPYRPPLYPKPIVEGPEIATVSGPAGEEIYTDEHGRVVVKFPWDRHSQADEHASCWIRVMHNSSGMRYGHATIPRIGSEVVISYLGGDIDQPFIMGMAYNPTKRHTYDLPAGKTRSYWKDKTHKGEGYNEIRFESEKGKEEIFVHAEKDRNEKIKNNHTERVDNNFVQSVGGYKASTINKSIAEAVAISKSIVVGNSSRMPALDSTIANKDGISEAALPSGLKNFQWPPAGCMQTDVEKDSALHVGRVYSLEAGNSIQLTSQKVDISASKQLTLSSSKSAGLGASESLAINGGDSVTISSGKARIILEKDGTIIFRGTQLLVQTDGDMEFSSGASFSVTAGKIKLN</sequence>